<comment type="similarity">
    <text evidence="6">Belongs to the CTF8 family.</text>
</comment>
<dbReference type="GO" id="GO:0031390">
    <property type="term" value="C:Ctf18 RFC-like complex"/>
    <property type="evidence" value="ECO:0007669"/>
    <property type="project" value="InterPro"/>
</dbReference>
<evidence type="ECO:0000256" key="6">
    <source>
        <dbReference type="ARBA" id="ARBA00038447"/>
    </source>
</evidence>
<dbReference type="GO" id="GO:0007064">
    <property type="term" value="P:mitotic sister chromatid cohesion"/>
    <property type="evidence" value="ECO:0007669"/>
    <property type="project" value="InterPro"/>
</dbReference>
<comment type="subcellular location">
    <subcellularLocation>
        <location evidence="1">Nucleus</location>
    </subcellularLocation>
</comment>
<organism evidence="7 8">
    <name type="scientific">Phaedon cochleariae</name>
    <name type="common">Mustard beetle</name>
    <dbReference type="NCBI Taxonomy" id="80249"/>
    <lineage>
        <taxon>Eukaryota</taxon>
        <taxon>Metazoa</taxon>
        <taxon>Ecdysozoa</taxon>
        <taxon>Arthropoda</taxon>
        <taxon>Hexapoda</taxon>
        <taxon>Insecta</taxon>
        <taxon>Pterygota</taxon>
        <taxon>Neoptera</taxon>
        <taxon>Endopterygota</taxon>
        <taxon>Coleoptera</taxon>
        <taxon>Polyphaga</taxon>
        <taxon>Cucujiformia</taxon>
        <taxon>Chrysomeloidea</taxon>
        <taxon>Chrysomelidae</taxon>
        <taxon>Chrysomelinae</taxon>
        <taxon>Chrysomelini</taxon>
        <taxon>Phaedon</taxon>
    </lineage>
</organism>
<evidence type="ECO:0000256" key="4">
    <source>
        <dbReference type="ARBA" id="ARBA00023242"/>
    </source>
</evidence>
<evidence type="ECO:0000313" key="7">
    <source>
        <dbReference type="EMBL" id="CAG9819350.1"/>
    </source>
</evidence>
<dbReference type="Proteomes" id="UP001153737">
    <property type="component" value="Chromosome 2"/>
</dbReference>
<dbReference type="GO" id="GO:0006260">
    <property type="term" value="P:DNA replication"/>
    <property type="evidence" value="ECO:0007669"/>
    <property type="project" value="UniProtKB-KW"/>
</dbReference>
<dbReference type="OrthoDB" id="121932at2759"/>
<gene>
    <name evidence="7" type="ORF">PHAECO_LOCUS6190</name>
</gene>
<evidence type="ECO:0000313" key="8">
    <source>
        <dbReference type="Proteomes" id="UP001153737"/>
    </source>
</evidence>
<evidence type="ECO:0008006" key="9">
    <source>
        <dbReference type="Google" id="ProtNLM"/>
    </source>
</evidence>
<evidence type="ECO:0000256" key="2">
    <source>
        <dbReference type="ARBA" id="ARBA00022705"/>
    </source>
</evidence>
<evidence type="ECO:0000256" key="1">
    <source>
        <dbReference type="ARBA" id="ARBA00004123"/>
    </source>
</evidence>
<reference evidence="7" key="1">
    <citation type="submission" date="2022-01" db="EMBL/GenBank/DDBJ databases">
        <authorList>
            <person name="King R."/>
        </authorList>
    </citation>
    <scope>NUCLEOTIDE SEQUENCE</scope>
</reference>
<evidence type="ECO:0000256" key="3">
    <source>
        <dbReference type="ARBA" id="ARBA00023125"/>
    </source>
</evidence>
<name>A0A9N9SIC2_PHACE</name>
<sequence length="119" mass="13194">MLRVRVPGPGTLLKMYSGTGPKEGFSDEWAIIELQGDLKSHSDSNFEGQFIGDLHFTKSGIPLLIIGHHLMYGKEAKLEKPFALLEKKVDGATAYTVKSVIKNKIIFKTRPKPIVGNQE</sequence>
<dbReference type="InterPro" id="IPR018607">
    <property type="entry name" value="Ctf8"/>
</dbReference>
<dbReference type="Pfam" id="PF09696">
    <property type="entry name" value="Ctf8"/>
    <property type="match status" value="1"/>
</dbReference>
<keyword evidence="5" id="KW-0131">Cell cycle</keyword>
<reference evidence="7" key="2">
    <citation type="submission" date="2022-10" db="EMBL/GenBank/DDBJ databases">
        <authorList>
            <consortium name="ENA_rothamsted_submissions"/>
            <consortium name="culmorum"/>
            <person name="King R."/>
        </authorList>
    </citation>
    <scope>NUCLEOTIDE SEQUENCE</scope>
</reference>
<dbReference type="PANTHER" id="PTHR28605:SF1">
    <property type="entry name" value="CHROMOSOME TRANSMISSION FIDELITY FACTOR 8"/>
    <property type="match status" value="1"/>
</dbReference>
<dbReference type="GO" id="GO:0003677">
    <property type="term" value="F:DNA binding"/>
    <property type="evidence" value="ECO:0007669"/>
    <property type="project" value="UniProtKB-KW"/>
</dbReference>
<accession>A0A9N9SIC2</accession>
<keyword evidence="8" id="KW-1185">Reference proteome</keyword>
<evidence type="ECO:0000256" key="5">
    <source>
        <dbReference type="ARBA" id="ARBA00023306"/>
    </source>
</evidence>
<dbReference type="PANTHER" id="PTHR28605">
    <property type="entry name" value="CTF8, CHROMOSOME TRANSMISSION FIDELITY FACTOR 8 HOMOLOG (S. CEREVISIAE)"/>
    <property type="match status" value="1"/>
</dbReference>
<keyword evidence="4" id="KW-0539">Nucleus</keyword>
<protein>
    <recommendedName>
        <fullName evidence="9">Chromosome transmission fidelity protein 8</fullName>
    </recommendedName>
</protein>
<dbReference type="EMBL" id="OU896708">
    <property type="protein sequence ID" value="CAG9819350.1"/>
    <property type="molecule type" value="Genomic_DNA"/>
</dbReference>
<keyword evidence="2" id="KW-0235">DNA replication</keyword>
<dbReference type="AlphaFoldDB" id="A0A9N9SIC2"/>
<keyword evidence="3" id="KW-0238">DNA-binding</keyword>
<proteinExistence type="inferred from homology"/>